<dbReference type="InterPro" id="IPR050229">
    <property type="entry name" value="GlpE_sulfurtransferase"/>
</dbReference>
<proteinExistence type="predicted"/>
<dbReference type="GeneID" id="2843950"/>
<reference evidence="2 4" key="1">
    <citation type="journal article" date="2004" name="Proc. Natl. Acad. Sci. U.S.A.">
        <title>Genome sequence of Picrophilus torridus and its implications for life around pH 0.</title>
        <authorList>
            <person name="Futterer O."/>
            <person name="Angelov A."/>
            <person name="Liesegang H."/>
            <person name="Gottschalk G."/>
            <person name="Schleper C."/>
            <person name="Schepers B."/>
            <person name="Dock C."/>
            <person name="Antranikian G."/>
            <person name="Liebl W."/>
        </authorList>
    </citation>
    <scope>NUCLEOTIDE SEQUENCE [LARGE SCALE GENOMIC DNA]</scope>
    <source>
        <strain evidence="4">ATCC 700027 / DSM 9790 / JCM 10055 / NBRC 100828</strain>
        <strain evidence="2">DSM 9790</strain>
    </source>
</reference>
<dbReference type="HOGENOM" id="CLU_089574_13_2_2"/>
<dbReference type="InterPro" id="IPR001763">
    <property type="entry name" value="Rhodanese-like_dom"/>
</dbReference>
<dbReference type="EMBL" id="AE017261">
    <property type="protein sequence ID" value="AAT43404.1"/>
    <property type="molecule type" value="Genomic_DNA"/>
</dbReference>
<organism evidence="2 4">
    <name type="scientific">Picrophilus torridus (strain ATCC 700027 / DSM 9790 / JCM 10055 / NBRC 100828 / KAW 2/3)</name>
    <dbReference type="NCBI Taxonomy" id="1122961"/>
    <lineage>
        <taxon>Archaea</taxon>
        <taxon>Methanobacteriati</taxon>
        <taxon>Thermoplasmatota</taxon>
        <taxon>Thermoplasmata</taxon>
        <taxon>Thermoplasmatales</taxon>
        <taxon>Picrophilaceae</taxon>
        <taxon>Picrophilus</taxon>
    </lineage>
</organism>
<dbReference type="AlphaFoldDB" id="Q6L0U8"/>
<evidence type="ECO:0000313" key="4">
    <source>
        <dbReference type="Proteomes" id="UP000000438"/>
    </source>
</evidence>
<dbReference type="InterPro" id="IPR036873">
    <property type="entry name" value="Rhodanese-like_dom_sf"/>
</dbReference>
<dbReference type="Pfam" id="PF00581">
    <property type="entry name" value="Rhodanese"/>
    <property type="match status" value="1"/>
</dbReference>
<dbReference type="SMART" id="SM00450">
    <property type="entry name" value="RHOD"/>
    <property type="match status" value="1"/>
</dbReference>
<dbReference type="SUPFAM" id="SSF52821">
    <property type="entry name" value="Rhodanese/Cell cycle control phosphatase"/>
    <property type="match status" value="1"/>
</dbReference>
<accession>Q6L0U8</accession>
<dbReference type="OrthoDB" id="135517at2157"/>
<keyword evidence="5" id="KW-1185">Reference proteome</keyword>
<dbReference type="CDD" id="cd00158">
    <property type="entry name" value="RHOD"/>
    <property type="match status" value="1"/>
</dbReference>
<dbReference type="Gene3D" id="3.40.250.10">
    <property type="entry name" value="Rhodanese-like domain"/>
    <property type="match status" value="1"/>
</dbReference>
<dbReference type="PANTHER" id="PTHR43031:SF18">
    <property type="entry name" value="RHODANESE-RELATED SULFURTRANSFERASES"/>
    <property type="match status" value="1"/>
</dbReference>
<protein>
    <submittedName>
        <fullName evidence="2 3">Rhodanese-related sulfurtransferase</fullName>
    </submittedName>
</protein>
<dbReference type="PANTHER" id="PTHR43031">
    <property type="entry name" value="FAD-DEPENDENT OXIDOREDUCTASE"/>
    <property type="match status" value="1"/>
</dbReference>
<dbReference type="Proteomes" id="UP000192315">
    <property type="component" value="Unassembled WGS sequence"/>
</dbReference>
<evidence type="ECO:0000313" key="3">
    <source>
        <dbReference type="EMBL" id="SMD30286.1"/>
    </source>
</evidence>
<sequence length="116" mass="13348">MFEFITDYFKDPENLEILGPKDVIESLKNKDAIIIDVRTKYEYSSGHIKSAINYPLGHEGDIEKEIPKNTRIILICKTGHRSRAAANRLTRMGYKNLAHLEGGMDNWKKQNFPVVK</sequence>
<evidence type="ECO:0000259" key="1">
    <source>
        <dbReference type="PROSITE" id="PS50206"/>
    </source>
</evidence>
<dbReference type="eggNOG" id="arCOG02021">
    <property type="taxonomic scope" value="Archaea"/>
</dbReference>
<name>Q6L0U8_PICTO</name>
<dbReference type="GO" id="GO:0016740">
    <property type="term" value="F:transferase activity"/>
    <property type="evidence" value="ECO:0007669"/>
    <property type="project" value="UniProtKB-KW"/>
</dbReference>
<dbReference type="PaxDb" id="263820-PTO0819"/>
<accession>A0A8G2FVK8</accession>
<dbReference type="Proteomes" id="UP000000438">
    <property type="component" value="Chromosome"/>
</dbReference>
<keyword evidence="3" id="KW-0808">Transferase</keyword>
<dbReference type="PROSITE" id="PS50206">
    <property type="entry name" value="RHODANESE_3"/>
    <property type="match status" value="1"/>
</dbReference>
<dbReference type="RefSeq" id="WP_011177620.1">
    <property type="nucleotide sequence ID" value="NC_005877.1"/>
</dbReference>
<feature type="domain" description="Rhodanese" evidence="1">
    <location>
        <begin position="28"/>
        <end position="116"/>
    </location>
</feature>
<evidence type="ECO:0000313" key="2">
    <source>
        <dbReference type="EMBL" id="AAT43404.1"/>
    </source>
</evidence>
<reference evidence="2" key="2">
    <citation type="submission" date="2004-02" db="EMBL/GenBank/DDBJ databases">
        <authorList>
            <person name="Fuetterer O."/>
            <person name="Angelov A."/>
            <person name="Liesegang H."/>
            <person name="Gottschalk G."/>
            <person name="Schleper C."/>
            <person name="Schepers B."/>
            <person name="Dock C."/>
            <person name="Antranikian G."/>
            <person name="Liebl W."/>
        </authorList>
    </citation>
    <scope>NUCLEOTIDE SEQUENCE</scope>
    <source>
        <strain evidence="2">DSM 9790</strain>
    </source>
</reference>
<dbReference type="STRING" id="263820.PTO0819"/>
<dbReference type="EMBL" id="FWYE01000001">
    <property type="protein sequence ID" value="SMD30286.1"/>
    <property type="molecule type" value="Genomic_DNA"/>
</dbReference>
<gene>
    <name evidence="2" type="ordered locus">PTO0819</name>
    <name evidence="3" type="ORF">SAMN02745355_0158</name>
</gene>
<evidence type="ECO:0000313" key="5">
    <source>
        <dbReference type="Proteomes" id="UP000192315"/>
    </source>
</evidence>
<reference evidence="3 5" key="3">
    <citation type="submission" date="2017-04" db="EMBL/GenBank/DDBJ databases">
        <authorList>
            <person name="Varghese N."/>
            <person name="Submissions S."/>
        </authorList>
    </citation>
    <scope>NUCLEOTIDE SEQUENCE [LARGE SCALE GENOMIC DNA]</scope>
    <source>
        <strain evidence="3 5">DSM 9789</strain>
    </source>
</reference>
<dbReference type="KEGG" id="pto:PTO0819"/>
<dbReference type="InParanoid" id="Q6L0U8"/>